<evidence type="ECO:0000313" key="2">
    <source>
        <dbReference type="Proteomes" id="UP001579974"/>
    </source>
</evidence>
<organism evidence="1 2">
    <name type="scientific">Alicyclobacillus fastidiosus</name>
    <dbReference type="NCBI Taxonomy" id="392011"/>
    <lineage>
        <taxon>Bacteria</taxon>
        <taxon>Bacillati</taxon>
        <taxon>Bacillota</taxon>
        <taxon>Bacilli</taxon>
        <taxon>Bacillales</taxon>
        <taxon>Alicyclobacillaceae</taxon>
        <taxon>Alicyclobacillus</taxon>
    </lineage>
</organism>
<dbReference type="Proteomes" id="UP001579974">
    <property type="component" value="Unassembled WGS sequence"/>
</dbReference>
<keyword evidence="2" id="KW-1185">Reference proteome</keyword>
<dbReference type="RefSeq" id="WP_275475980.1">
    <property type="nucleotide sequence ID" value="NZ_CP162940.1"/>
</dbReference>
<name>A0ABV5ALF9_9BACL</name>
<gene>
    <name evidence="1" type="ORF">KKP3000_003063</name>
</gene>
<dbReference type="EMBL" id="JBDXSU010000040">
    <property type="protein sequence ID" value="MFB5193118.1"/>
    <property type="molecule type" value="Genomic_DNA"/>
</dbReference>
<protein>
    <submittedName>
        <fullName evidence="1">Uncharacterized protein</fullName>
    </submittedName>
</protein>
<accession>A0ABV5ALF9</accession>
<evidence type="ECO:0000313" key="1">
    <source>
        <dbReference type="EMBL" id="MFB5193118.1"/>
    </source>
</evidence>
<comment type="caution">
    <text evidence="1">The sequence shown here is derived from an EMBL/GenBank/DDBJ whole genome shotgun (WGS) entry which is preliminary data.</text>
</comment>
<reference evidence="1 2" key="1">
    <citation type="journal article" date="2024" name="Int. J. Mol. Sci.">
        <title>Exploration of Alicyclobacillus spp. Genome in Search of Antibiotic Resistance.</title>
        <authorList>
            <person name="Bucka-Kolendo J."/>
            <person name="Kiousi D.E."/>
            <person name="Dekowska A."/>
            <person name="Mikolajczuk-Szczyrba A."/>
            <person name="Karadedos D.M."/>
            <person name="Michael P."/>
            <person name="Galanis A."/>
            <person name="Sokolowska B."/>
        </authorList>
    </citation>
    <scope>NUCLEOTIDE SEQUENCE [LARGE SCALE GENOMIC DNA]</scope>
    <source>
        <strain evidence="1 2">KKP 3000</strain>
    </source>
</reference>
<sequence>MESPTQRKVQQHNFDPVVEMLKRIGLTIVDDENLRTMLETNVTLERENRVLRIRLARRNGDTQ</sequence>
<proteinExistence type="predicted"/>